<dbReference type="GO" id="GO:0006606">
    <property type="term" value="P:protein import into nucleus"/>
    <property type="evidence" value="ECO:0007669"/>
    <property type="project" value="TreeGrafter"/>
</dbReference>
<name>A0A9Q5I064_SANBA</name>
<comment type="subcellular location">
    <subcellularLocation>
        <location evidence="1">Nucleus</location>
    </subcellularLocation>
</comment>
<gene>
    <name evidence="7" type="ORF">A7U60_g3560</name>
</gene>
<organism evidence="7 8">
    <name type="scientific">Sanghuangporus baumii</name>
    <name type="common">Phellinus baumii</name>
    <dbReference type="NCBI Taxonomy" id="108892"/>
    <lineage>
        <taxon>Eukaryota</taxon>
        <taxon>Fungi</taxon>
        <taxon>Dikarya</taxon>
        <taxon>Basidiomycota</taxon>
        <taxon>Agaricomycotina</taxon>
        <taxon>Agaricomycetes</taxon>
        <taxon>Hymenochaetales</taxon>
        <taxon>Hymenochaetaceae</taxon>
        <taxon>Sanghuangporus</taxon>
    </lineage>
</organism>
<dbReference type="InterPro" id="IPR051345">
    <property type="entry name" value="Importin_beta-like_NTR"/>
</dbReference>
<dbReference type="PANTHER" id="PTHR12363:SF33">
    <property type="entry name" value="IMPORTIN-13"/>
    <property type="match status" value="1"/>
</dbReference>
<evidence type="ECO:0000313" key="8">
    <source>
        <dbReference type="Proteomes" id="UP000757232"/>
    </source>
</evidence>
<dbReference type="Pfam" id="PF18806">
    <property type="entry name" value="Importin_rep_3"/>
    <property type="match status" value="1"/>
</dbReference>
<keyword evidence="4" id="KW-0677">Repeat</keyword>
<keyword evidence="3" id="KW-0813">Transport</keyword>
<dbReference type="InterPro" id="IPR013598">
    <property type="entry name" value="Exportin-1/Importin-b-like"/>
</dbReference>
<evidence type="ECO:0000259" key="6">
    <source>
        <dbReference type="Pfam" id="PF08389"/>
    </source>
</evidence>
<dbReference type="Gene3D" id="1.25.10.10">
    <property type="entry name" value="Leucine-rich Repeat Variant"/>
    <property type="match status" value="1"/>
</dbReference>
<reference evidence="7" key="1">
    <citation type="submission" date="2016-06" db="EMBL/GenBank/DDBJ databases">
        <title>Draft Genome sequence of the fungus Inonotus baumii.</title>
        <authorList>
            <person name="Zhu H."/>
            <person name="Lin W."/>
        </authorList>
    </citation>
    <scope>NUCLEOTIDE SEQUENCE</scope>
    <source>
        <strain evidence="7">821</strain>
    </source>
</reference>
<sequence length="1155" mass="127830">MQADFLPVLSQADIEQAAFLIQSAYIPGQDVEEARRMQQQLFEIQKKPEAWGLILPLLDHPDPNVEFFGAHTAQVKIVRDWYASHSPRFQASAHTWSIYIRDTFPQEHALPLVHILVAASTRVIVTGKSKVTLRKLFVAISSLALKLVPGRPPRWPDWILSVVTTLSGGGGRPEHILEFLEIAAEEVGSSDLISTSKAQMQQSLLDAAPLVTEAITNALLSHSASPSERDAAFKCLEAWINYLRGDELTSIIPILVKLLSNEENFVGASDVLQEVLNASSFSDGFGIKILTEPLLAFLETGGLPIVQQTISAGEVDEVSRSLCKLLVSLGEHSISYIASHLSTTRVQNFVRMLITYTSLPGYYGVDEEESEMTLSFWYLLQEALWSVDYGVDVAEDALAEWAESIQGKSSDARPDYEEFKAPDHGPARPIYIELIQVLRKKVTWPRRSELARWTRGALKYRDIKLAGESNHSSDQIDKFQVYRRDVGDTLINAYYILREELLRIYVDELIILVETRHPNDGWEDVESILHCLMSVQEAVVVSENVELQRLFGAEVIGRLPRSGQDRVRRTALSLIGTYATWFTVPIDNRYLLTCLSYVAEALDEPALCLSAANALRDLCDANRTALAQHIVEFGQLHARLPSIPDSEKAKIVQSIASVVQALPPEQQIEPVETIVAPIVEKLAEALSVKGPFQDAARNVAVQQLQALTGVAKGLTRQSDILFAYEDEDEITATLEKIEAARNDSRMVNLQDGIIEEIRAVTLQWSTDATTADAMSNLIVAITALPADVTLLSLPPVVLFEIVCVAMFRHQSAIWLSLAAMLIHQLDPPSLSSLLTEPDDRSRSTVLMGLPIIYDATFRSLQEPGAMEADSMKNPDVVQAFFGCMEMVAQHFTDTMFDMPSNAMNDLMAFTIRALSLQERYSLVSACKFLVYLINRSLSSAELEEKARTLVQTRFQPVVKSVLCGIAGASPTSTTQNLVDLLLALVSRCPNEMRVWVPEILFSEDFIPTKAQREDKERFAKAVLSSRSTRKMREAAQQFALVAKGLEGSSFGYASVTIHILLNTMSMASQHSEQPTATVSMYQTSTHTHTASAAAAHPNETFVHKTSEKVLDSATDEAGKQAVDYAVDNGPQDLDDAKEKAKGLWAKYCGCFSSLS</sequence>
<evidence type="ECO:0000256" key="5">
    <source>
        <dbReference type="ARBA" id="ARBA00023242"/>
    </source>
</evidence>
<evidence type="ECO:0000313" key="7">
    <source>
        <dbReference type="EMBL" id="OCB89261.1"/>
    </source>
</evidence>
<dbReference type="AlphaFoldDB" id="A0A9Q5I064"/>
<dbReference type="EMBL" id="LNZH02000160">
    <property type="protein sequence ID" value="OCB89261.1"/>
    <property type="molecule type" value="Genomic_DNA"/>
</dbReference>
<evidence type="ECO:0000256" key="3">
    <source>
        <dbReference type="ARBA" id="ARBA00022448"/>
    </source>
</evidence>
<dbReference type="Proteomes" id="UP000757232">
    <property type="component" value="Unassembled WGS sequence"/>
</dbReference>
<dbReference type="InterPro" id="IPR016024">
    <property type="entry name" value="ARM-type_fold"/>
</dbReference>
<accession>A0A9Q5I064</accession>
<dbReference type="InterPro" id="IPR040520">
    <property type="entry name" value="Importin_rep_3"/>
</dbReference>
<feature type="domain" description="Exportin-1/Importin-beta-like" evidence="6">
    <location>
        <begin position="131"/>
        <end position="272"/>
    </location>
</feature>
<comment type="similarity">
    <text evidence="2">Belongs to the importin beta family.</text>
</comment>
<dbReference type="InterPro" id="IPR011989">
    <property type="entry name" value="ARM-like"/>
</dbReference>
<keyword evidence="5" id="KW-0539">Nucleus</keyword>
<evidence type="ECO:0000256" key="4">
    <source>
        <dbReference type="ARBA" id="ARBA00022737"/>
    </source>
</evidence>
<keyword evidence="8" id="KW-1185">Reference proteome</keyword>
<dbReference type="GO" id="GO:0005634">
    <property type="term" value="C:nucleus"/>
    <property type="evidence" value="ECO:0007669"/>
    <property type="project" value="UniProtKB-SubCell"/>
</dbReference>
<dbReference type="PANTHER" id="PTHR12363">
    <property type="entry name" value="TRANSPORTIN 3 AND IMPORTIN 13"/>
    <property type="match status" value="1"/>
</dbReference>
<comment type="caution">
    <text evidence="7">The sequence shown here is derived from an EMBL/GenBank/DDBJ whole genome shotgun (WGS) entry which is preliminary data.</text>
</comment>
<dbReference type="GO" id="GO:0005737">
    <property type="term" value="C:cytoplasm"/>
    <property type="evidence" value="ECO:0007669"/>
    <property type="project" value="TreeGrafter"/>
</dbReference>
<dbReference type="Pfam" id="PF08389">
    <property type="entry name" value="Xpo1"/>
    <property type="match status" value="1"/>
</dbReference>
<protein>
    <submittedName>
        <fullName evidence="7">ARM repeat-containing protein</fullName>
    </submittedName>
</protein>
<evidence type="ECO:0000256" key="1">
    <source>
        <dbReference type="ARBA" id="ARBA00004123"/>
    </source>
</evidence>
<evidence type="ECO:0000256" key="2">
    <source>
        <dbReference type="ARBA" id="ARBA00007991"/>
    </source>
</evidence>
<proteinExistence type="inferred from homology"/>
<dbReference type="OrthoDB" id="2016913at2759"/>
<dbReference type="SUPFAM" id="SSF48371">
    <property type="entry name" value="ARM repeat"/>
    <property type="match status" value="1"/>
</dbReference>